<dbReference type="Pfam" id="PF02491">
    <property type="entry name" value="SHS2_FTSA"/>
    <property type="match status" value="1"/>
</dbReference>
<sequence>MLLGRESEKGKGEILGVGLVSFSGLKKGVIIDLKKSIASIEKAVEEAERPKNLTAHSLFVNINGNHVKGINCQGTVEISNKNQEILKGDVDNSIQMAKASSISTDRQLIDGICQEYIVDSQGGIEKPIGMFGKKLEAKVFFVTGEKNPIHNVEKSISEAGFGLDAIHLGALASAESVLTEEEKGIGVLLLDLGAGTTEMAIYLNGVIKEISVLPLGGDHITNDLAIGLRVPLTESERLKKNYGWCLESLITDHKLEIPTVNSEGKSFYKVGLTSLAEIIEPRAEEIFFLSKQMLDRSGYANLIGAGVVLTGGTSLLKGIEQLGKKIFKMPVRIGKPRNIVEFEKTINSPIFSTAVGLLDYGLKKRREAGHRPRFSQNNPLVKCYKKVRKTFSDFF</sequence>
<dbReference type="HAMAP" id="MF_02033">
    <property type="entry name" value="FtsA"/>
    <property type="match status" value="1"/>
</dbReference>
<feature type="domain" description="SHS2" evidence="6">
    <location>
        <begin position="2"/>
        <end position="177"/>
    </location>
</feature>
<dbReference type="GO" id="GO:0009898">
    <property type="term" value="C:cytoplasmic side of plasma membrane"/>
    <property type="evidence" value="ECO:0007669"/>
    <property type="project" value="UniProtKB-UniRule"/>
</dbReference>
<dbReference type="InterPro" id="IPR050696">
    <property type="entry name" value="FtsA/MreB"/>
</dbReference>
<dbReference type="Proteomes" id="UP000230025">
    <property type="component" value="Unassembled WGS sequence"/>
</dbReference>
<evidence type="ECO:0000256" key="1">
    <source>
        <dbReference type="ARBA" id="ARBA00022475"/>
    </source>
</evidence>
<dbReference type="EMBL" id="PFFY01000223">
    <property type="protein sequence ID" value="PIW33006.1"/>
    <property type="molecule type" value="Genomic_DNA"/>
</dbReference>
<evidence type="ECO:0000256" key="5">
    <source>
        <dbReference type="HAMAP-Rule" id="MF_02033"/>
    </source>
</evidence>
<dbReference type="PANTHER" id="PTHR32432:SF4">
    <property type="entry name" value="CELL DIVISION PROTEIN FTSA"/>
    <property type="match status" value="1"/>
</dbReference>
<comment type="subcellular location">
    <subcellularLocation>
        <location evidence="5">Cell membrane</location>
        <topology evidence="5">Peripheral membrane protein</topology>
        <orientation evidence="5">Cytoplasmic side</orientation>
    </subcellularLocation>
    <text evidence="5">Localizes to the Z ring in an FtsZ-dependent manner. Targeted to the membrane through a conserved C-terminal amphipathic helix.</text>
</comment>
<dbReference type="Gene3D" id="3.30.420.40">
    <property type="match status" value="1"/>
</dbReference>
<dbReference type="PANTHER" id="PTHR32432">
    <property type="entry name" value="CELL DIVISION PROTEIN FTSA-RELATED"/>
    <property type="match status" value="1"/>
</dbReference>
<organism evidence="7 8">
    <name type="scientific">bacterium (Candidatus Ratteibacteria) CG15_BIG_FIL_POST_REV_8_21_14_020_41_12</name>
    <dbReference type="NCBI Taxonomy" id="2014291"/>
    <lineage>
        <taxon>Bacteria</taxon>
        <taxon>Candidatus Ratteibacteria</taxon>
    </lineage>
</organism>
<comment type="function">
    <text evidence="5">Cell division protein that is involved in the assembly of the Z ring. May serve as a membrane anchor for the Z ring.</text>
</comment>
<accession>A0A2M7GY24</accession>
<dbReference type="SMART" id="SM00842">
    <property type="entry name" value="FtsA"/>
    <property type="match status" value="1"/>
</dbReference>
<keyword evidence="2 5" id="KW-0132">Cell division</keyword>
<keyword evidence="3 5" id="KW-0472">Membrane</keyword>
<evidence type="ECO:0000313" key="8">
    <source>
        <dbReference type="Proteomes" id="UP000230025"/>
    </source>
</evidence>
<dbReference type="AlphaFoldDB" id="A0A2M7GY24"/>
<dbReference type="GO" id="GO:0043093">
    <property type="term" value="P:FtsZ-dependent cytokinesis"/>
    <property type="evidence" value="ECO:0007669"/>
    <property type="project" value="UniProtKB-UniRule"/>
</dbReference>
<dbReference type="InterPro" id="IPR043129">
    <property type="entry name" value="ATPase_NBD"/>
</dbReference>
<keyword evidence="4 5" id="KW-0131">Cell cycle</keyword>
<dbReference type="InterPro" id="IPR003494">
    <property type="entry name" value="SHS2_FtsA"/>
</dbReference>
<comment type="caution">
    <text evidence="7">The sequence shown here is derived from an EMBL/GenBank/DDBJ whole genome shotgun (WGS) entry which is preliminary data.</text>
</comment>
<evidence type="ECO:0000313" key="7">
    <source>
        <dbReference type="EMBL" id="PIW33006.1"/>
    </source>
</evidence>
<dbReference type="Pfam" id="PF14450">
    <property type="entry name" value="FtsA"/>
    <property type="match status" value="1"/>
</dbReference>
<evidence type="ECO:0000256" key="4">
    <source>
        <dbReference type="ARBA" id="ARBA00023306"/>
    </source>
</evidence>
<keyword evidence="1 5" id="KW-1003">Cell membrane</keyword>
<gene>
    <name evidence="5 7" type="primary">ftsA</name>
    <name evidence="7" type="ORF">COW28_04830</name>
</gene>
<reference evidence="8" key="1">
    <citation type="submission" date="2017-09" db="EMBL/GenBank/DDBJ databases">
        <title>Depth-based differentiation of microbial function through sediment-hosted aquifers and enrichment of novel symbionts in the deep terrestrial subsurface.</title>
        <authorList>
            <person name="Probst A.J."/>
            <person name="Ladd B."/>
            <person name="Jarett J.K."/>
            <person name="Geller-Mcgrath D.E."/>
            <person name="Sieber C.M.K."/>
            <person name="Emerson J.B."/>
            <person name="Anantharaman K."/>
            <person name="Thomas B.C."/>
            <person name="Malmstrom R."/>
            <person name="Stieglmeier M."/>
            <person name="Klingl A."/>
            <person name="Woyke T."/>
            <person name="Ryan C.M."/>
            <person name="Banfield J.F."/>
        </authorList>
    </citation>
    <scope>NUCLEOTIDE SEQUENCE [LARGE SCALE GENOMIC DNA]</scope>
</reference>
<comment type="similarity">
    <text evidence="5">Belongs to the FtsA/MreB family.</text>
</comment>
<dbReference type="GO" id="GO:0032153">
    <property type="term" value="C:cell division site"/>
    <property type="evidence" value="ECO:0007669"/>
    <property type="project" value="UniProtKB-UniRule"/>
</dbReference>
<proteinExistence type="inferred from homology"/>
<dbReference type="CDD" id="cd24048">
    <property type="entry name" value="ASKHA_NBD_FtsA"/>
    <property type="match status" value="1"/>
</dbReference>
<evidence type="ECO:0000256" key="2">
    <source>
        <dbReference type="ARBA" id="ARBA00022618"/>
    </source>
</evidence>
<dbReference type="NCBIfam" id="TIGR01174">
    <property type="entry name" value="ftsA"/>
    <property type="match status" value="1"/>
</dbReference>
<dbReference type="PIRSF" id="PIRSF003101">
    <property type="entry name" value="FtsA"/>
    <property type="match status" value="1"/>
</dbReference>
<protein>
    <recommendedName>
        <fullName evidence="5">Cell division protein FtsA</fullName>
    </recommendedName>
</protein>
<comment type="subunit">
    <text evidence="5">Self-interacts. Interacts with FtsZ.</text>
</comment>
<dbReference type="InterPro" id="IPR020823">
    <property type="entry name" value="Cell_div_FtsA"/>
</dbReference>
<dbReference type="SUPFAM" id="SSF53067">
    <property type="entry name" value="Actin-like ATPase domain"/>
    <property type="match status" value="2"/>
</dbReference>
<evidence type="ECO:0000256" key="3">
    <source>
        <dbReference type="ARBA" id="ARBA00023136"/>
    </source>
</evidence>
<name>A0A2M7GY24_9BACT</name>
<evidence type="ECO:0000259" key="6">
    <source>
        <dbReference type="SMART" id="SM00842"/>
    </source>
</evidence>